<dbReference type="Gene3D" id="3.20.20.370">
    <property type="entry name" value="Glycoside hydrolase/deacetylase"/>
    <property type="match status" value="1"/>
</dbReference>
<evidence type="ECO:0000256" key="10">
    <source>
        <dbReference type="SAM" id="SignalP"/>
    </source>
</evidence>
<dbReference type="GO" id="GO:0008061">
    <property type="term" value="F:chitin binding"/>
    <property type="evidence" value="ECO:0007669"/>
    <property type="project" value="UniProtKB-UniRule"/>
</dbReference>
<keyword evidence="2 9" id="KW-0147">Chitin-binding</keyword>
<name>A0A093Y239_TALMA</name>
<reference evidence="13" key="1">
    <citation type="journal article" date="2014" name="PLoS Genet.">
        <title>Signature Gene Expression Reveals Novel Clues to the Molecular Mechanisms of Dimorphic Transition in Penicillium marneffei.</title>
        <authorList>
            <person name="Yang E."/>
            <person name="Wang G."/>
            <person name="Cai J."/>
            <person name="Woo P.C."/>
            <person name="Lau S.K."/>
            <person name="Yuen K.-Y."/>
            <person name="Chow W.-N."/>
            <person name="Lin X."/>
        </authorList>
    </citation>
    <scope>NUCLEOTIDE SEQUENCE [LARGE SCALE GENOMIC DNA]</scope>
    <source>
        <strain evidence="13">PM1</strain>
    </source>
</reference>
<protein>
    <submittedName>
        <fullName evidence="13">Peptidoglycan-N-acetylglucosamine deacetylase</fullName>
    </submittedName>
</protein>
<proteinExistence type="predicted"/>
<feature type="disulfide bond" evidence="9">
    <location>
        <begin position="79"/>
        <end position="91"/>
    </location>
</feature>
<comment type="caution">
    <text evidence="9">Lacks conserved residue(s) required for the propagation of feature annotation.</text>
</comment>
<dbReference type="SUPFAM" id="SSF57016">
    <property type="entry name" value="Plant lectins/antimicrobial peptides"/>
    <property type="match status" value="1"/>
</dbReference>
<evidence type="ECO:0000313" key="13">
    <source>
        <dbReference type="EMBL" id="KFX51523.1"/>
    </source>
</evidence>
<organism evidence="13">
    <name type="scientific">Talaromyces marneffei PM1</name>
    <dbReference type="NCBI Taxonomy" id="1077442"/>
    <lineage>
        <taxon>Eukaryota</taxon>
        <taxon>Fungi</taxon>
        <taxon>Dikarya</taxon>
        <taxon>Ascomycota</taxon>
        <taxon>Pezizomycotina</taxon>
        <taxon>Eurotiomycetes</taxon>
        <taxon>Eurotiomycetidae</taxon>
        <taxon>Eurotiales</taxon>
        <taxon>Trichocomaceae</taxon>
        <taxon>Talaromyces</taxon>
        <taxon>Talaromyces sect. Talaromyces</taxon>
    </lineage>
</organism>
<feature type="signal peptide" evidence="10">
    <location>
        <begin position="1"/>
        <end position="17"/>
    </location>
</feature>
<dbReference type="InterPro" id="IPR002509">
    <property type="entry name" value="NODB_dom"/>
</dbReference>
<dbReference type="PROSITE" id="PS50941">
    <property type="entry name" value="CHIT_BIND_I_2"/>
    <property type="match status" value="1"/>
</dbReference>
<evidence type="ECO:0000256" key="4">
    <source>
        <dbReference type="ARBA" id="ARBA00022729"/>
    </source>
</evidence>
<keyword evidence="6" id="KW-0843">Virulence</keyword>
<dbReference type="eggNOG" id="ENOG502QRIP">
    <property type="taxonomic scope" value="Eukaryota"/>
</dbReference>
<feature type="disulfide bond" evidence="9">
    <location>
        <begin position="84"/>
        <end position="98"/>
    </location>
</feature>
<keyword evidence="4 10" id="KW-0732">Signal</keyword>
<keyword evidence="3" id="KW-0479">Metal-binding</keyword>
<dbReference type="GO" id="GO:0005975">
    <property type="term" value="P:carbohydrate metabolic process"/>
    <property type="evidence" value="ECO:0007669"/>
    <property type="project" value="InterPro"/>
</dbReference>
<evidence type="ECO:0000256" key="2">
    <source>
        <dbReference type="ARBA" id="ARBA00022669"/>
    </source>
</evidence>
<evidence type="ECO:0000256" key="8">
    <source>
        <dbReference type="ARBA" id="ARBA00023285"/>
    </source>
</evidence>
<evidence type="ECO:0000256" key="7">
    <source>
        <dbReference type="ARBA" id="ARBA00023277"/>
    </source>
</evidence>
<dbReference type="InterPro" id="IPR011330">
    <property type="entry name" value="Glyco_hydro/deAcase_b/a-brl"/>
</dbReference>
<dbReference type="GO" id="GO:0046872">
    <property type="term" value="F:metal ion binding"/>
    <property type="evidence" value="ECO:0007669"/>
    <property type="project" value="UniProtKB-KW"/>
</dbReference>
<feature type="chain" id="PRO_5001889515" evidence="10">
    <location>
        <begin position="18"/>
        <end position="360"/>
    </location>
</feature>
<dbReference type="InterPro" id="IPR036861">
    <property type="entry name" value="Endochitinase-like_sf"/>
</dbReference>
<keyword evidence="7" id="KW-0119">Carbohydrate metabolism</keyword>
<dbReference type="PROSITE" id="PS51677">
    <property type="entry name" value="NODB"/>
    <property type="match status" value="1"/>
</dbReference>
<dbReference type="CDD" id="cd10951">
    <property type="entry name" value="CE4_ClCDA_like"/>
    <property type="match status" value="1"/>
</dbReference>
<dbReference type="GO" id="GO:0016810">
    <property type="term" value="F:hydrolase activity, acting on carbon-nitrogen (but not peptide) bonds"/>
    <property type="evidence" value="ECO:0007669"/>
    <property type="project" value="InterPro"/>
</dbReference>
<dbReference type="SMART" id="SM00270">
    <property type="entry name" value="ChtBD1"/>
    <property type="match status" value="1"/>
</dbReference>
<evidence type="ECO:0000256" key="6">
    <source>
        <dbReference type="ARBA" id="ARBA00023026"/>
    </source>
</evidence>
<evidence type="ECO:0000256" key="9">
    <source>
        <dbReference type="PROSITE-ProRule" id="PRU00261"/>
    </source>
</evidence>
<dbReference type="PANTHER" id="PTHR46471:SF4">
    <property type="entry name" value="CHITIN DEACETYLASE"/>
    <property type="match status" value="1"/>
</dbReference>
<gene>
    <name evidence="13" type="ORF">GQ26_0052850</name>
</gene>
<sequence length="360" mass="40429">MFLVGIIILLYASLSLQYYVPVANQGRDSGLSAQDTDQEIHPNRIATVEDSSTDIHLGQHDAVSRARLGEQCGPSKKKCESYLCCSAAGYCGLTAAHCMSPDCQLGYGTCDADKVPVGKSTKRIQRPHIGGVPYGEVILSCKAPYTFAMTYDDGPNEFTRDLLDILDKYEAKATFFITGVNNGKGQIDDFTRPWGSLIQRMHYSGHQIASHTWSHEDLTASRKLRKKQILKNEAALRNIIGGFPTYMRPPYSKCDENCLRDMEKLGYHVISFNMDTADYLNDDPKKIQLSKDIVDKALTDPNLDGRPYLAIGHDIHAQTVYNLTEHILQRVNDAGYRAVTVGECLEDPRDNWYRWDYRSV</sequence>
<evidence type="ECO:0000259" key="12">
    <source>
        <dbReference type="PROSITE" id="PS51677"/>
    </source>
</evidence>
<dbReference type="HOGENOM" id="CLU_021264_11_0_1"/>
<evidence type="ECO:0000256" key="5">
    <source>
        <dbReference type="ARBA" id="ARBA00022801"/>
    </source>
</evidence>
<dbReference type="PANTHER" id="PTHR46471">
    <property type="entry name" value="CHITIN DEACETYLASE"/>
    <property type="match status" value="1"/>
</dbReference>
<evidence type="ECO:0000259" key="11">
    <source>
        <dbReference type="PROSITE" id="PS50941"/>
    </source>
</evidence>
<evidence type="ECO:0000256" key="1">
    <source>
        <dbReference type="ARBA" id="ARBA00001941"/>
    </source>
</evidence>
<keyword evidence="8" id="KW-0170">Cobalt</keyword>
<dbReference type="AlphaFoldDB" id="A0A093Y239"/>
<comment type="cofactor">
    <cofactor evidence="1">
        <name>Co(2+)</name>
        <dbReference type="ChEBI" id="CHEBI:48828"/>
    </cofactor>
</comment>
<dbReference type="InterPro" id="IPR001002">
    <property type="entry name" value="Chitin-bd_1"/>
</dbReference>
<keyword evidence="5" id="KW-0378">Hydrolase</keyword>
<accession>A0A093Y239</accession>
<dbReference type="SUPFAM" id="SSF88713">
    <property type="entry name" value="Glycoside hydrolase/deacetylase"/>
    <property type="match status" value="1"/>
</dbReference>
<dbReference type="Gene3D" id="3.30.60.10">
    <property type="entry name" value="Endochitinase-like"/>
    <property type="match status" value="1"/>
</dbReference>
<feature type="domain" description="NodB homology" evidence="12">
    <location>
        <begin position="145"/>
        <end position="339"/>
    </location>
</feature>
<feature type="domain" description="Chitin-binding type-1" evidence="11">
    <location>
        <begin position="69"/>
        <end position="112"/>
    </location>
</feature>
<evidence type="ECO:0000256" key="3">
    <source>
        <dbReference type="ARBA" id="ARBA00022723"/>
    </source>
</evidence>
<dbReference type="EMBL" id="JPOX01000005">
    <property type="protein sequence ID" value="KFX51523.1"/>
    <property type="molecule type" value="Genomic_DNA"/>
</dbReference>
<dbReference type="Pfam" id="PF01522">
    <property type="entry name" value="Polysacc_deac_1"/>
    <property type="match status" value="1"/>
</dbReference>
<keyword evidence="9" id="KW-1015">Disulfide bond</keyword>
<dbReference type="CDD" id="cd00035">
    <property type="entry name" value="ChtBD1"/>
    <property type="match status" value="1"/>
</dbReference>
<comment type="caution">
    <text evidence="13">The sequence shown here is derived from an EMBL/GenBank/DDBJ whole genome shotgun (WGS) entry which is preliminary data.</text>
</comment>